<accession>A0A7S1QUL7</accession>
<feature type="compositionally biased region" description="Pro residues" evidence="1">
    <location>
        <begin position="53"/>
        <end position="69"/>
    </location>
</feature>
<evidence type="ECO:0000313" key="2">
    <source>
        <dbReference type="EMBL" id="CAD9148832.1"/>
    </source>
</evidence>
<reference evidence="2" key="1">
    <citation type="submission" date="2021-01" db="EMBL/GenBank/DDBJ databases">
        <authorList>
            <person name="Corre E."/>
            <person name="Pelletier E."/>
            <person name="Niang G."/>
            <person name="Scheremetjew M."/>
            <person name="Finn R."/>
            <person name="Kale V."/>
            <person name="Holt S."/>
            <person name="Cochrane G."/>
            <person name="Meng A."/>
            <person name="Brown T."/>
            <person name="Cohen L."/>
        </authorList>
    </citation>
    <scope>NUCLEOTIDE SEQUENCE</scope>
    <source>
        <strain evidence="2">OF101</strain>
    </source>
</reference>
<organism evidence="2">
    <name type="scientific">Alexandrium catenella</name>
    <name type="common">Red tide dinoflagellate</name>
    <name type="synonym">Gonyaulax catenella</name>
    <dbReference type="NCBI Taxonomy" id="2925"/>
    <lineage>
        <taxon>Eukaryota</taxon>
        <taxon>Sar</taxon>
        <taxon>Alveolata</taxon>
        <taxon>Dinophyceae</taxon>
        <taxon>Gonyaulacales</taxon>
        <taxon>Pyrocystaceae</taxon>
        <taxon>Alexandrium</taxon>
    </lineage>
</organism>
<proteinExistence type="predicted"/>
<feature type="region of interest" description="Disordered" evidence="1">
    <location>
        <begin position="47"/>
        <end position="88"/>
    </location>
</feature>
<dbReference type="AlphaFoldDB" id="A0A7S1QUL7"/>
<gene>
    <name evidence="2" type="ORF">ACAT0790_LOCUS30754</name>
</gene>
<evidence type="ECO:0000256" key="1">
    <source>
        <dbReference type="SAM" id="MobiDB-lite"/>
    </source>
</evidence>
<protein>
    <submittedName>
        <fullName evidence="2">Uncharacterized protein</fullName>
    </submittedName>
</protein>
<sequence length="181" mass="18478">MKPPVQRFQSAGAVQRVLLASPPGTPLMGSAAAAPLSASLSCTCAPASASATPAPPGPHVLIAPPPPPAESSATVMVESRPPSPLCTSGRSTPLWAHFDRTAEAHANHERPNQAIIAEALAAASSAPCSAVVVPSSWALRSCSVPPGGPPGFTVTRQRLKQCYIVEAEDRWNLLPCGAALP</sequence>
<name>A0A7S1QUL7_ALECA</name>
<dbReference type="EMBL" id="HBGE01050915">
    <property type="protein sequence ID" value="CAD9148832.1"/>
    <property type="molecule type" value="Transcribed_RNA"/>
</dbReference>